<organism evidence="1 2">
    <name type="scientific">Halogeometricum rufum</name>
    <dbReference type="NCBI Taxonomy" id="553469"/>
    <lineage>
        <taxon>Archaea</taxon>
        <taxon>Methanobacteriati</taxon>
        <taxon>Methanobacteriota</taxon>
        <taxon>Stenosarchaea group</taxon>
        <taxon>Halobacteria</taxon>
        <taxon>Halobacteriales</taxon>
        <taxon>Haloferacaceae</taxon>
        <taxon>Halogeometricum</taxon>
    </lineage>
</organism>
<evidence type="ECO:0000313" key="1">
    <source>
        <dbReference type="EMBL" id="SFR41503.1"/>
    </source>
</evidence>
<dbReference type="STRING" id="553469.SAMN04487947_1148"/>
<proteinExistence type="predicted"/>
<sequence>MRWQIMSQLTTENTNAFAHRIAGDSLVYDCPECEFGEVLVTELIESEDARCLDCDARYRLYAERVED</sequence>
<keyword evidence="2" id="KW-1185">Reference proteome</keyword>
<dbReference type="EMBL" id="FOYT01000001">
    <property type="protein sequence ID" value="SFR41503.1"/>
    <property type="molecule type" value="Genomic_DNA"/>
</dbReference>
<dbReference type="Proteomes" id="UP000198531">
    <property type="component" value="Unassembled WGS sequence"/>
</dbReference>
<dbReference type="AlphaFoldDB" id="A0A1I6GGX6"/>
<evidence type="ECO:0008006" key="3">
    <source>
        <dbReference type="Google" id="ProtNLM"/>
    </source>
</evidence>
<accession>A0A1I6GGX6</accession>
<protein>
    <recommendedName>
        <fullName evidence="3">Small CPxCG-related zinc finger protein</fullName>
    </recommendedName>
</protein>
<reference evidence="2" key="1">
    <citation type="submission" date="2016-10" db="EMBL/GenBank/DDBJ databases">
        <authorList>
            <person name="Varghese N."/>
            <person name="Submissions S."/>
        </authorList>
    </citation>
    <scope>NUCLEOTIDE SEQUENCE [LARGE SCALE GENOMIC DNA]</scope>
    <source>
        <strain evidence="2">CGMCC 1.7736</strain>
    </source>
</reference>
<name>A0A1I6GGX6_9EURY</name>
<evidence type="ECO:0000313" key="2">
    <source>
        <dbReference type="Proteomes" id="UP000198531"/>
    </source>
</evidence>
<gene>
    <name evidence="1" type="ORF">SAMN04487947_1148</name>
</gene>